<dbReference type="Pfam" id="PF18152">
    <property type="entry name" value="DAHP_snth_FXD"/>
    <property type="match status" value="1"/>
</dbReference>
<dbReference type="AlphaFoldDB" id="A0A449BKL1"/>
<dbReference type="Gene3D" id="3.20.20.70">
    <property type="entry name" value="Aldolase class I"/>
    <property type="match status" value="1"/>
</dbReference>
<dbReference type="PANTHER" id="PTHR43018">
    <property type="entry name" value="PHOSPHO-2-DEHYDRO-3-DEOXYHEPTONATE ALDOLASE"/>
    <property type="match status" value="1"/>
</dbReference>
<dbReference type="NCBIfam" id="NF009239">
    <property type="entry name" value="PRK12595.1"/>
    <property type="match status" value="1"/>
</dbReference>
<protein>
    <submittedName>
        <fullName evidence="4">Phospho-2-dehydro-3-deoxyheptonate aldolase</fullName>
        <ecNumber evidence="4">2.5.1.54</ecNumber>
    </submittedName>
</protein>
<dbReference type="SUPFAM" id="SSF51569">
    <property type="entry name" value="Aldolase"/>
    <property type="match status" value="1"/>
</dbReference>
<dbReference type="EMBL" id="LR215050">
    <property type="protein sequence ID" value="VEU82877.1"/>
    <property type="molecule type" value="Genomic_DNA"/>
</dbReference>
<dbReference type="InterPro" id="IPR013785">
    <property type="entry name" value="Aldolase_TIM"/>
</dbReference>
<dbReference type="KEGG" id="ahk:NCTC10172_00903"/>
<dbReference type="GO" id="GO:0016832">
    <property type="term" value="F:aldehyde-lyase activity"/>
    <property type="evidence" value="ECO:0007669"/>
    <property type="project" value="InterPro"/>
</dbReference>
<dbReference type="Gene3D" id="3.30.70.1140">
    <property type="entry name" value="Phospho-2-dehydro-3-deoxyheptonate aldolase, domain 1"/>
    <property type="match status" value="1"/>
</dbReference>
<reference evidence="4 5" key="1">
    <citation type="submission" date="2019-01" db="EMBL/GenBank/DDBJ databases">
        <authorList>
            <consortium name="Pathogen Informatics"/>
        </authorList>
    </citation>
    <scope>NUCLEOTIDE SEQUENCE [LARGE SCALE GENOMIC DNA]</scope>
    <source>
        <strain evidence="4 5">NCTC10172</strain>
    </source>
</reference>
<dbReference type="GO" id="GO:0009073">
    <property type="term" value="P:aromatic amino acid family biosynthetic process"/>
    <property type="evidence" value="ECO:0007669"/>
    <property type="project" value="InterPro"/>
</dbReference>
<name>A0A449BKL1_9MOLU</name>
<dbReference type="NCBIfam" id="TIGR01361">
    <property type="entry name" value="DAHP_synth_Bsub"/>
    <property type="match status" value="1"/>
</dbReference>
<evidence type="ECO:0000313" key="5">
    <source>
        <dbReference type="Proteomes" id="UP000290909"/>
    </source>
</evidence>
<evidence type="ECO:0000256" key="1">
    <source>
        <dbReference type="ARBA" id="ARBA00022679"/>
    </source>
</evidence>
<evidence type="ECO:0000313" key="4">
    <source>
        <dbReference type="EMBL" id="VEU82877.1"/>
    </source>
</evidence>
<dbReference type="GO" id="GO:0003849">
    <property type="term" value="F:3-deoxy-7-phosphoheptulonate synthase activity"/>
    <property type="evidence" value="ECO:0007669"/>
    <property type="project" value="UniProtKB-EC"/>
</dbReference>
<gene>
    <name evidence="4" type="primary">aroF</name>
    <name evidence="4" type="ORF">NCTC10172_00903</name>
</gene>
<sequence>MIVQMKKDVTEKEVSNLQNYLKEKGFGIKDASSDDVVLFGILGDVKSLDIDQIKVFAGVENVTRISSPFKLASKHFKKEPTIVTLKNGVQIGGDEFVVMAGPCSVESEEQLRIIAKAVYDSGSRILRGGVFKPRTSPYAFQGLGIEGLKLMRKVADELGMAIVTELMGTEHLDEFVKYVDIIQIGARNMQNFDLLKAVGRTNTPVLLKRGLSNTIEEWLMSAEYILASGNENVILCERGIRTFEKYTRNTLDISAVLAVRELSHLPVIIDPSHAAGKWEMIEQLSLASMAVGADGLIVEVHHEPEKALSDGAQSLKPKKFDEMMAKLEKLSTVLDKKVKRWKYLLLD</sequence>
<accession>A0A449BKL1</accession>
<dbReference type="Pfam" id="PF00793">
    <property type="entry name" value="DAHP_synth_1"/>
    <property type="match status" value="1"/>
</dbReference>
<dbReference type="Proteomes" id="UP000290909">
    <property type="component" value="Chromosome"/>
</dbReference>
<dbReference type="EC" id="2.5.1.54" evidence="4"/>
<keyword evidence="1 4" id="KW-0808">Transferase</keyword>
<proteinExistence type="predicted"/>
<evidence type="ECO:0000259" key="3">
    <source>
        <dbReference type="Pfam" id="PF18152"/>
    </source>
</evidence>
<evidence type="ECO:0000259" key="2">
    <source>
        <dbReference type="Pfam" id="PF00793"/>
    </source>
</evidence>
<dbReference type="InterPro" id="IPR052899">
    <property type="entry name" value="Class-I_DAHP_synthase"/>
</dbReference>
<feature type="domain" description="DAHP synthetase I/KDSA" evidence="2">
    <location>
        <begin position="82"/>
        <end position="333"/>
    </location>
</feature>
<organism evidence="4 5">
    <name type="scientific">Acholeplasma hippikon</name>
    <dbReference type="NCBI Taxonomy" id="264636"/>
    <lineage>
        <taxon>Bacteria</taxon>
        <taxon>Bacillati</taxon>
        <taxon>Mycoplasmatota</taxon>
        <taxon>Mollicutes</taxon>
        <taxon>Acholeplasmatales</taxon>
        <taxon>Acholeplasmataceae</taxon>
        <taxon>Acholeplasma</taxon>
    </lineage>
</organism>
<feature type="domain" description="DAHP synthase ferredoxin-like" evidence="3">
    <location>
        <begin position="1"/>
        <end position="66"/>
    </location>
</feature>
<dbReference type="InterPro" id="IPR006218">
    <property type="entry name" value="DAHP1/KDSA"/>
</dbReference>
<dbReference type="InterPro" id="IPR041071">
    <property type="entry name" value="DAHP_snth_FXD"/>
</dbReference>
<dbReference type="PANTHER" id="PTHR43018:SF2">
    <property type="entry name" value="PHOSPHO-2-DEHYDRO-3-DEOXYHEPTONATE ALDOLASE"/>
    <property type="match status" value="1"/>
</dbReference>
<keyword evidence="5" id="KW-1185">Reference proteome</keyword>
<dbReference type="InterPro" id="IPR006268">
    <property type="entry name" value="DAHP_syn_2"/>
</dbReference>
<dbReference type="STRING" id="1408416.GCA_000702765_00341"/>
<dbReference type="NCBIfam" id="NF006421">
    <property type="entry name" value="PRK08673.1"/>
    <property type="match status" value="1"/>
</dbReference>